<dbReference type="PROSITE" id="PS51819">
    <property type="entry name" value="VOC"/>
    <property type="match status" value="1"/>
</dbReference>
<dbReference type="RefSeq" id="WP_027313410.1">
    <property type="nucleotide sequence ID" value="NZ_JBHLZN010000001.1"/>
</dbReference>
<dbReference type="InterPro" id="IPR041581">
    <property type="entry name" value="Glyoxalase_6"/>
</dbReference>
<keyword evidence="3" id="KW-1185">Reference proteome</keyword>
<comment type="caution">
    <text evidence="2">The sequence shown here is derived from an EMBL/GenBank/DDBJ whole genome shotgun (WGS) entry which is preliminary data.</text>
</comment>
<dbReference type="InterPro" id="IPR029068">
    <property type="entry name" value="Glyas_Bleomycin-R_OHBP_Dase"/>
</dbReference>
<protein>
    <submittedName>
        <fullName evidence="2">VOC family protein</fullName>
    </submittedName>
</protein>
<evidence type="ECO:0000313" key="3">
    <source>
        <dbReference type="Proteomes" id="UP001589628"/>
    </source>
</evidence>
<dbReference type="SUPFAM" id="SSF54593">
    <property type="entry name" value="Glyoxalase/Bleomycin resistance protein/Dihydroxybiphenyl dioxygenase"/>
    <property type="match status" value="1"/>
</dbReference>
<gene>
    <name evidence="2" type="ORF">ACFFLH_00860</name>
</gene>
<accession>A0ABV5Z8V5</accession>
<feature type="domain" description="VOC" evidence="1">
    <location>
        <begin position="3"/>
        <end position="116"/>
    </location>
</feature>
<proteinExistence type="predicted"/>
<evidence type="ECO:0000259" key="1">
    <source>
        <dbReference type="PROSITE" id="PS51819"/>
    </source>
</evidence>
<name>A0ABV5Z8V5_9GAMM</name>
<dbReference type="Pfam" id="PF18029">
    <property type="entry name" value="Glyoxalase_6"/>
    <property type="match status" value="1"/>
</dbReference>
<dbReference type="EMBL" id="JBHLZN010000001">
    <property type="protein sequence ID" value="MFB9884959.1"/>
    <property type="molecule type" value="Genomic_DNA"/>
</dbReference>
<evidence type="ECO:0000313" key="2">
    <source>
        <dbReference type="EMBL" id="MFB9884959.1"/>
    </source>
</evidence>
<reference evidence="2 3" key="1">
    <citation type="submission" date="2024-09" db="EMBL/GenBank/DDBJ databases">
        <authorList>
            <person name="Sun Q."/>
            <person name="Mori K."/>
        </authorList>
    </citation>
    <scope>NUCLEOTIDE SEQUENCE [LARGE SCALE GENOMIC DNA]</scope>
    <source>
        <strain evidence="2 3">ATCC 51285</strain>
    </source>
</reference>
<organism evidence="2 3">
    <name type="scientific">Balneatrix alpica</name>
    <dbReference type="NCBI Taxonomy" id="75684"/>
    <lineage>
        <taxon>Bacteria</taxon>
        <taxon>Pseudomonadati</taxon>
        <taxon>Pseudomonadota</taxon>
        <taxon>Gammaproteobacteria</taxon>
        <taxon>Oceanospirillales</taxon>
        <taxon>Balneatrichaceae</taxon>
        <taxon>Balneatrix</taxon>
    </lineage>
</organism>
<dbReference type="InterPro" id="IPR037523">
    <property type="entry name" value="VOC_core"/>
</dbReference>
<dbReference type="Proteomes" id="UP001589628">
    <property type="component" value="Unassembled WGS sequence"/>
</dbReference>
<sequence length="118" mass="12951">MTTPAHFGVVIYAANLPALAQFYQQMFGLTVLHQTAELISLAGDGVNLVLHVPPVALLEPHFNRTKMFVAVADLSEARQQAVALGGQALEGEWANPIFRVANILDPEGNHIQLRQFHR</sequence>
<dbReference type="Gene3D" id="3.10.180.10">
    <property type="entry name" value="2,3-Dihydroxybiphenyl 1,2-Dioxygenase, domain 1"/>
    <property type="match status" value="1"/>
</dbReference>